<feature type="region of interest" description="Disordered" evidence="1">
    <location>
        <begin position="61"/>
        <end position="88"/>
    </location>
</feature>
<sequence>MGTRVISGPGNYLDIEIGGEDRDEAEVKESEILKGIKGLEEFVQGVWKEGLKVLANGEGGRKSNVEFLDDGGDGDGGGLVDDHGTTGA</sequence>
<dbReference type="Proteomes" id="UP001165065">
    <property type="component" value="Unassembled WGS sequence"/>
</dbReference>
<dbReference type="EMBL" id="BRYA01000625">
    <property type="protein sequence ID" value="GMI26242.1"/>
    <property type="molecule type" value="Genomic_DNA"/>
</dbReference>
<dbReference type="AlphaFoldDB" id="A0A9W7FXS0"/>
<reference evidence="3" key="1">
    <citation type="journal article" date="2023" name="Commun. Biol.">
        <title>Genome analysis of Parmales, the sister group of diatoms, reveals the evolutionary specialization of diatoms from phago-mixotrophs to photoautotrophs.</title>
        <authorList>
            <person name="Ban H."/>
            <person name="Sato S."/>
            <person name="Yoshikawa S."/>
            <person name="Yamada K."/>
            <person name="Nakamura Y."/>
            <person name="Ichinomiya M."/>
            <person name="Sato N."/>
            <person name="Blanc-Mathieu R."/>
            <person name="Endo H."/>
            <person name="Kuwata A."/>
            <person name="Ogata H."/>
        </authorList>
    </citation>
    <scope>NUCLEOTIDE SEQUENCE [LARGE SCALE GENOMIC DNA]</scope>
</reference>
<evidence type="ECO:0000256" key="1">
    <source>
        <dbReference type="SAM" id="MobiDB-lite"/>
    </source>
</evidence>
<evidence type="ECO:0000313" key="2">
    <source>
        <dbReference type="EMBL" id="GMI26242.1"/>
    </source>
</evidence>
<gene>
    <name evidence="2" type="ORF">TrCOL_g3045</name>
</gene>
<name>A0A9W7FXS0_9STRA</name>
<protein>
    <submittedName>
        <fullName evidence="2">Uncharacterized protein</fullName>
    </submittedName>
</protein>
<accession>A0A9W7FXS0</accession>
<comment type="caution">
    <text evidence="2">The sequence shown here is derived from an EMBL/GenBank/DDBJ whole genome shotgun (WGS) entry which is preliminary data.</text>
</comment>
<keyword evidence="3" id="KW-1185">Reference proteome</keyword>
<proteinExistence type="predicted"/>
<organism evidence="2 3">
    <name type="scientific">Triparma columacea</name>
    <dbReference type="NCBI Taxonomy" id="722753"/>
    <lineage>
        <taxon>Eukaryota</taxon>
        <taxon>Sar</taxon>
        <taxon>Stramenopiles</taxon>
        <taxon>Ochrophyta</taxon>
        <taxon>Bolidophyceae</taxon>
        <taxon>Parmales</taxon>
        <taxon>Triparmaceae</taxon>
        <taxon>Triparma</taxon>
    </lineage>
</organism>
<evidence type="ECO:0000313" key="3">
    <source>
        <dbReference type="Proteomes" id="UP001165065"/>
    </source>
</evidence>